<dbReference type="Gene3D" id="3.30.930.10">
    <property type="entry name" value="Bira Bifunctional Protein, Domain 2"/>
    <property type="match status" value="1"/>
</dbReference>
<gene>
    <name evidence="2" type="ORF">GCM10025872_34670</name>
</gene>
<dbReference type="InterPro" id="IPR045864">
    <property type="entry name" value="aa-tRNA-synth_II/BPL/LPL"/>
</dbReference>
<dbReference type="RefSeq" id="WP_289231673.1">
    <property type="nucleotide sequence ID" value="NZ_AP027735.1"/>
</dbReference>
<dbReference type="SUPFAM" id="SSF55681">
    <property type="entry name" value="Class II aaRS and biotin synthetases"/>
    <property type="match status" value="1"/>
</dbReference>
<sequence length="89" mass="9382">MSDNVSHDEFQDHRELNHALGIFTTDPLIGSGLPVWLPNGSIVRDELEQLARDIARADGCHGVHSPCSPSASCSSAPATGRSSPTTCSP</sequence>
<reference evidence="2" key="1">
    <citation type="journal article" date="2014" name="Int. J. Syst. Evol. Microbiol.">
        <title>Complete genome of a new Firmicutes species belonging to the dominant human colonic microbiota ('Ruminococcus bicirculans') reveals two chromosomes and a selective capacity to utilize plant glucans.</title>
        <authorList>
            <consortium name="NISC Comparative Sequencing Program"/>
            <person name="Wegmann U."/>
            <person name="Louis P."/>
            <person name="Goesmann A."/>
            <person name="Henrissat B."/>
            <person name="Duncan S.H."/>
            <person name="Flint H.J."/>
        </authorList>
    </citation>
    <scope>NUCLEOTIDE SEQUENCE</scope>
    <source>
        <strain evidence="2">NBRC 110608</strain>
    </source>
</reference>
<evidence type="ECO:0000313" key="2">
    <source>
        <dbReference type="EMBL" id="BDZ59810.1"/>
    </source>
</evidence>
<reference evidence="2" key="2">
    <citation type="submission" date="2023-02" db="EMBL/GenBank/DDBJ databases">
        <authorList>
            <person name="Sun Q."/>
            <person name="Mori K."/>
        </authorList>
    </citation>
    <scope>NUCLEOTIDE SEQUENCE</scope>
    <source>
        <strain evidence="2">NBRC 110608</strain>
    </source>
</reference>
<proteinExistence type="predicted"/>
<feature type="compositionally biased region" description="Low complexity" evidence="1">
    <location>
        <begin position="65"/>
        <end position="78"/>
    </location>
</feature>
<dbReference type="EMBL" id="AP027735">
    <property type="protein sequence ID" value="BDZ59810.1"/>
    <property type="molecule type" value="Genomic_DNA"/>
</dbReference>
<accession>A0ABM8HFM5</accession>
<organism evidence="2">
    <name type="scientific">Barrientosiimonas endolithica</name>
    <dbReference type="NCBI Taxonomy" id="1535208"/>
    <lineage>
        <taxon>Bacteria</taxon>
        <taxon>Bacillati</taxon>
        <taxon>Actinomycetota</taxon>
        <taxon>Actinomycetes</taxon>
        <taxon>Micrococcales</taxon>
        <taxon>Dermacoccaceae</taxon>
        <taxon>Barrientosiimonas</taxon>
    </lineage>
</organism>
<protein>
    <submittedName>
        <fullName evidence="2">Uncharacterized protein</fullName>
    </submittedName>
</protein>
<name>A0ABM8HFM5_9MICO</name>
<feature type="region of interest" description="Disordered" evidence="1">
    <location>
        <begin position="61"/>
        <end position="89"/>
    </location>
</feature>
<evidence type="ECO:0000256" key="1">
    <source>
        <dbReference type="SAM" id="MobiDB-lite"/>
    </source>
</evidence>
<feature type="compositionally biased region" description="Polar residues" evidence="1">
    <location>
        <begin position="80"/>
        <end position="89"/>
    </location>
</feature>